<dbReference type="GO" id="GO:0005737">
    <property type="term" value="C:cytoplasm"/>
    <property type="evidence" value="ECO:0007669"/>
    <property type="project" value="TreeGrafter"/>
</dbReference>
<dbReference type="EC" id="6.3.4.5" evidence="5"/>
<dbReference type="GO" id="GO:0005524">
    <property type="term" value="F:ATP binding"/>
    <property type="evidence" value="ECO:0007669"/>
    <property type="project" value="UniProtKB-KW"/>
</dbReference>
<reference evidence="5" key="1">
    <citation type="submission" date="2015-10" db="EMBL/GenBank/DDBJ databases">
        <authorList>
            <person name="Gilbert D.G."/>
        </authorList>
    </citation>
    <scope>NUCLEOTIDE SEQUENCE</scope>
    <source>
        <strain evidence="5">Pg-3b</strain>
    </source>
</reference>
<evidence type="ECO:0000256" key="3">
    <source>
        <dbReference type="ARBA" id="ARBA00022840"/>
    </source>
</evidence>
<gene>
    <name evidence="5" type="ORF">LRLP16767_LRPG3B_01274</name>
</gene>
<keyword evidence="1 5" id="KW-0436">Ligase</keyword>
<dbReference type="SUPFAM" id="SSF52402">
    <property type="entry name" value="Adenine nucleotide alpha hydrolases-like"/>
    <property type="match status" value="1"/>
</dbReference>
<dbReference type="GO" id="GO:0000050">
    <property type="term" value="P:urea cycle"/>
    <property type="evidence" value="ECO:0007669"/>
    <property type="project" value="TreeGrafter"/>
</dbReference>
<dbReference type="InterPro" id="IPR018223">
    <property type="entry name" value="Arginosuc_synth_CS"/>
</dbReference>
<evidence type="ECO:0000256" key="1">
    <source>
        <dbReference type="ARBA" id="ARBA00022598"/>
    </source>
</evidence>
<protein>
    <submittedName>
        <fullName evidence="5">Argininosuccinate synthase</fullName>
        <ecNumber evidence="5">6.3.4.5</ecNumber>
    </submittedName>
</protein>
<dbReference type="PANTHER" id="PTHR11587:SF2">
    <property type="entry name" value="ARGININOSUCCINATE SYNTHASE"/>
    <property type="match status" value="1"/>
</dbReference>
<feature type="domain" description="Arginosuccinate synthase-like N-terminal" evidence="4">
    <location>
        <begin position="5"/>
        <end position="84"/>
    </location>
</feature>
<keyword evidence="2" id="KW-0547">Nucleotide-binding</keyword>
<dbReference type="Pfam" id="PF00764">
    <property type="entry name" value="Arginosuc_synth"/>
    <property type="match status" value="1"/>
</dbReference>
<evidence type="ECO:0000259" key="4">
    <source>
        <dbReference type="Pfam" id="PF00764"/>
    </source>
</evidence>
<evidence type="ECO:0000256" key="2">
    <source>
        <dbReference type="ARBA" id="ARBA00022741"/>
    </source>
</evidence>
<sequence length="87" mass="9485">MSKEKIVLAYSGGLDTSVAIAWLKNKDYDVIACCIDVGEGKDLEAIKGKGLQVGAWKSVVIDAKRDFAEQFVLPALQAHAMYEQSTH</sequence>
<dbReference type="AlphaFoldDB" id="A0A0U5CW26"/>
<accession>A0A0U5CW26</accession>
<dbReference type="InterPro" id="IPR001518">
    <property type="entry name" value="Arginosuc_synth"/>
</dbReference>
<dbReference type="PANTHER" id="PTHR11587">
    <property type="entry name" value="ARGININOSUCCINATE SYNTHASE"/>
    <property type="match status" value="1"/>
</dbReference>
<dbReference type="GO" id="GO:0006526">
    <property type="term" value="P:L-arginine biosynthetic process"/>
    <property type="evidence" value="ECO:0007669"/>
    <property type="project" value="InterPro"/>
</dbReference>
<dbReference type="EMBL" id="LN887270">
    <property type="protein sequence ID" value="CUR37477.1"/>
    <property type="molecule type" value="Genomic_DNA"/>
</dbReference>
<evidence type="ECO:0000313" key="5">
    <source>
        <dbReference type="EMBL" id="CUR37477.1"/>
    </source>
</evidence>
<keyword evidence="3" id="KW-0067">ATP-binding</keyword>
<dbReference type="PROSITE" id="PS00564">
    <property type="entry name" value="ARGININOSUCCIN_SYN_1"/>
    <property type="match status" value="1"/>
</dbReference>
<dbReference type="Gene3D" id="3.40.50.620">
    <property type="entry name" value="HUPs"/>
    <property type="match status" value="1"/>
</dbReference>
<name>A0A0U5CW26_LIMRT</name>
<proteinExistence type="predicted"/>
<dbReference type="GO" id="GO:0004055">
    <property type="term" value="F:argininosuccinate synthase activity"/>
    <property type="evidence" value="ECO:0007669"/>
    <property type="project" value="UniProtKB-EC"/>
</dbReference>
<dbReference type="InterPro" id="IPR014729">
    <property type="entry name" value="Rossmann-like_a/b/a_fold"/>
</dbReference>
<organism evidence="5">
    <name type="scientific">Limosilactobacillus reuteri</name>
    <name type="common">Lactobacillus reuteri</name>
    <dbReference type="NCBI Taxonomy" id="1598"/>
    <lineage>
        <taxon>Bacteria</taxon>
        <taxon>Bacillati</taxon>
        <taxon>Bacillota</taxon>
        <taxon>Bacilli</taxon>
        <taxon>Lactobacillales</taxon>
        <taxon>Lactobacillaceae</taxon>
        <taxon>Limosilactobacillus</taxon>
    </lineage>
</organism>
<dbReference type="InterPro" id="IPR048267">
    <property type="entry name" value="Arginosuc_syn_N"/>
</dbReference>
<dbReference type="GO" id="GO:0000053">
    <property type="term" value="P:argininosuccinate metabolic process"/>
    <property type="evidence" value="ECO:0007669"/>
    <property type="project" value="TreeGrafter"/>
</dbReference>